<feature type="region of interest" description="Disordered" evidence="1">
    <location>
        <begin position="251"/>
        <end position="285"/>
    </location>
</feature>
<protein>
    <submittedName>
        <fullName evidence="2">Uncharacterized protein</fullName>
    </submittedName>
</protein>
<name>A0ABX8PTM8_9PSED</name>
<reference evidence="2 3" key="2">
    <citation type="journal article" date="2021" name="Microorganisms">
        <title>The Ever-Expanding Pseudomonas Genus: Description of 43 New Species and Partition of the Pseudomonas putida Group.</title>
        <authorList>
            <person name="Girard L."/>
            <person name="Lood C."/>
            <person name="Hofte M."/>
            <person name="Vandamme P."/>
            <person name="Rokni-Zadeh H."/>
            <person name="van Noort V."/>
            <person name="Lavigne R."/>
            <person name="De Mot R."/>
        </authorList>
    </citation>
    <scope>NUCLEOTIDE SEQUENCE [LARGE SCALE GENOMIC DNA]</scope>
    <source>
        <strain evidence="2 3">ZA 5.3</strain>
    </source>
</reference>
<reference evidence="2 3" key="1">
    <citation type="journal article" date="2020" name="Microorganisms">
        <title>Reliable Identification of Environmental Pseudomonas Isolates Using the rpoD Gene.</title>
        <authorList>
            <consortium name="The Broad Institute Genome Sequencing Platform"/>
            <person name="Girard L."/>
            <person name="Lood C."/>
            <person name="Rokni-Zadeh H."/>
            <person name="van Noort V."/>
            <person name="Lavigne R."/>
            <person name="De Mot R."/>
        </authorList>
    </citation>
    <scope>NUCLEOTIDE SEQUENCE [LARGE SCALE GENOMIC DNA]</scope>
    <source>
        <strain evidence="2 3">ZA 5.3</strain>
    </source>
</reference>
<evidence type="ECO:0000313" key="3">
    <source>
        <dbReference type="Proteomes" id="UP000646386"/>
    </source>
</evidence>
<keyword evidence="3" id="KW-1185">Reference proteome</keyword>
<dbReference type="EMBL" id="CP077089">
    <property type="protein sequence ID" value="QXI04581.1"/>
    <property type="molecule type" value="Genomic_DNA"/>
</dbReference>
<organism evidence="2 3">
    <name type="scientific">Pseudomonas tensinigenes</name>
    <dbReference type="NCBI Taxonomy" id="2745511"/>
    <lineage>
        <taxon>Bacteria</taxon>
        <taxon>Pseudomonadati</taxon>
        <taxon>Pseudomonadota</taxon>
        <taxon>Gammaproteobacteria</taxon>
        <taxon>Pseudomonadales</taxon>
        <taxon>Pseudomonadaceae</taxon>
        <taxon>Pseudomonas</taxon>
    </lineage>
</organism>
<accession>A0ABX8PTM8</accession>
<proteinExistence type="predicted"/>
<gene>
    <name evidence="2" type="ORF">HU718_021420</name>
</gene>
<feature type="compositionally biased region" description="Low complexity" evidence="1">
    <location>
        <begin position="137"/>
        <end position="146"/>
    </location>
</feature>
<evidence type="ECO:0000256" key="1">
    <source>
        <dbReference type="SAM" id="MobiDB-lite"/>
    </source>
</evidence>
<sequence>MEMLNQGIGGLNTPLGQLGTQLLAQSGPQQGNPSGGARLGQALAGMSEMQRAQALQQYRDQMITQQQQAMALRQVQAQAKQEAAQRQQQAFADPALQAQLGPMAKQLASLGIDPDTILKANSSDALQAHRAAQLQQQASQFAQAQATRSAGGGSQSAGPKVPTPRQVLEEPLENGMLQKHIFDPTTNTYKPYGKPYRQYAPGKADPMQALLGDVAPDDNAGAGPAVPGLPGATASAAPLQGADLLMYGSGSSPMAKPAAPAQTSPRGGMSADLAAAKSAVQSGKSREAVVNRLIQGGYTPQQIQAAGI</sequence>
<feature type="region of interest" description="Disordered" evidence="1">
    <location>
        <begin position="137"/>
        <end position="164"/>
    </location>
</feature>
<evidence type="ECO:0000313" key="2">
    <source>
        <dbReference type="EMBL" id="QXI04581.1"/>
    </source>
</evidence>
<dbReference type="Proteomes" id="UP000646386">
    <property type="component" value="Chromosome"/>
</dbReference>
<dbReference type="RefSeq" id="WP_186613904.1">
    <property type="nucleotide sequence ID" value="NZ_CP077089.1"/>
</dbReference>